<gene>
    <name evidence="2" type="ORF">VN97_g4400</name>
</gene>
<feature type="domain" description="(S)-ureidoglycine aminohydrolase cupin" evidence="1">
    <location>
        <begin position="43"/>
        <end position="99"/>
    </location>
</feature>
<dbReference type="SUPFAM" id="SSF51182">
    <property type="entry name" value="RmlC-like cupins"/>
    <property type="match status" value="1"/>
</dbReference>
<comment type="caution">
    <text evidence="2">The sequence shown here is derived from an EMBL/GenBank/DDBJ whole genome shotgun (WGS) entry which is preliminary data.</text>
</comment>
<dbReference type="InterPro" id="IPR008579">
    <property type="entry name" value="UGlyAH_Cupin_dom"/>
</dbReference>
<dbReference type="Gene3D" id="2.60.120.10">
    <property type="entry name" value="Jelly Rolls"/>
    <property type="match status" value="1"/>
</dbReference>
<dbReference type="PANTHER" id="PTHR36169">
    <property type="entry name" value="ETHANOLAMINE UTILIZATION PROTEIN EUTQ"/>
    <property type="match status" value="1"/>
</dbReference>
<dbReference type="EMBL" id="LACB01000102">
    <property type="protein sequence ID" value="KAJ9488878.1"/>
    <property type="molecule type" value="Genomic_DNA"/>
</dbReference>
<organism evidence="2 3">
    <name type="scientific">Penicillium thymicola</name>
    <dbReference type="NCBI Taxonomy" id="293382"/>
    <lineage>
        <taxon>Eukaryota</taxon>
        <taxon>Fungi</taxon>
        <taxon>Dikarya</taxon>
        <taxon>Ascomycota</taxon>
        <taxon>Pezizomycotina</taxon>
        <taxon>Eurotiomycetes</taxon>
        <taxon>Eurotiomycetidae</taxon>
        <taxon>Eurotiales</taxon>
        <taxon>Aspergillaceae</taxon>
        <taxon>Penicillium</taxon>
    </lineage>
</organism>
<dbReference type="PANTHER" id="PTHR36169:SF1">
    <property type="entry name" value="ACETATE KINASE EUTQ"/>
    <property type="match status" value="1"/>
</dbReference>
<dbReference type="AlphaFoldDB" id="A0AAI9XA67"/>
<evidence type="ECO:0000313" key="2">
    <source>
        <dbReference type="EMBL" id="KAJ9488878.1"/>
    </source>
</evidence>
<evidence type="ECO:0000313" key="3">
    <source>
        <dbReference type="Proteomes" id="UP001227192"/>
    </source>
</evidence>
<reference evidence="2" key="2">
    <citation type="journal article" date="2016" name="Fungal Biol.">
        <title>Ochratoxin A production by Penicillium thymicola.</title>
        <authorList>
            <person name="Nguyen H.D.T."/>
            <person name="McMullin D.R."/>
            <person name="Ponomareva E."/>
            <person name="Riley R."/>
            <person name="Pomraning K.R."/>
            <person name="Baker S.E."/>
            <person name="Seifert K.A."/>
        </authorList>
    </citation>
    <scope>NUCLEOTIDE SEQUENCE</scope>
    <source>
        <strain evidence="2">DAOM 180753</strain>
    </source>
</reference>
<accession>A0AAI9XA67</accession>
<reference evidence="2" key="1">
    <citation type="submission" date="2015-06" db="EMBL/GenBank/DDBJ databases">
        <authorList>
            <person name="Nguyen H."/>
        </authorList>
    </citation>
    <scope>NUCLEOTIDE SEQUENCE</scope>
    <source>
        <strain evidence="2">DAOM 180753</strain>
    </source>
</reference>
<proteinExistence type="predicted"/>
<dbReference type="InterPro" id="IPR011051">
    <property type="entry name" value="RmlC_Cupin_sf"/>
</dbReference>
<sequence length="118" mass="13066">MPFLVKPESEIYQVPKFQEIPNVFISDSIGTVEGKTANPLTGAWFRMEQGPSVTSPTYEYNEIGIMVKGEMNFMDEAGQKAKVKAGQVFFFPAGSTITFSSANFGIAWKCRTTHMGKL</sequence>
<dbReference type="InterPro" id="IPR010424">
    <property type="entry name" value="EutQ"/>
</dbReference>
<name>A0AAI9XA67_PENTH</name>
<evidence type="ECO:0000259" key="1">
    <source>
        <dbReference type="Pfam" id="PF05899"/>
    </source>
</evidence>
<dbReference type="InterPro" id="IPR014710">
    <property type="entry name" value="RmlC-like_jellyroll"/>
</dbReference>
<protein>
    <recommendedName>
        <fullName evidence="1">(S)-ureidoglycine aminohydrolase cupin domain-containing protein</fullName>
    </recommendedName>
</protein>
<dbReference type="Proteomes" id="UP001227192">
    <property type="component" value="Unassembled WGS sequence"/>
</dbReference>
<dbReference type="Pfam" id="PF05899">
    <property type="entry name" value="Cupin_3"/>
    <property type="match status" value="1"/>
</dbReference>
<keyword evidence="3" id="KW-1185">Reference proteome</keyword>